<evidence type="ECO:0000256" key="2">
    <source>
        <dbReference type="ARBA" id="ARBA00022692"/>
    </source>
</evidence>
<evidence type="ECO:0000256" key="6">
    <source>
        <dbReference type="SAM" id="Phobius"/>
    </source>
</evidence>
<evidence type="ECO:0000313" key="7">
    <source>
        <dbReference type="EMBL" id="MBD7957744.1"/>
    </source>
</evidence>
<organism evidence="7 8">
    <name type="scientific">Microbacterium pullorum</name>
    <dbReference type="NCBI Taxonomy" id="2762236"/>
    <lineage>
        <taxon>Bacteria</taxon>
        <taxon>Bacillati</taxon>
        <taxon>Actinomycetota</taxon>
        <taxon>Actinomycetes</taxon>
        <taxon>Micrococcales</taxon>
        <taxon>Microbacteriaceae</taxon>
        <taxon>Microbacterium</taxon>
    </lineage>
</organism>
<keyword evidence="2 6" id="KW-0812">Transmembrane</keyword>
<sequence length="223" mass="24718">MRSLSSDARLQTDLRPARFIAECFDDVGFPKRYWWIMSPIKFAAALGLILGIWIPALGLVTVSCLILYFLVAIALHIRARDLGRNLFVNAAGMLALCLATLIVCFLGKWRRRGRPCRMRCRWAPSDTTCTRSPSWRRSSLQPKATRIRTTCAKTRDSGLSGHHATTKDSRRITPSAATESRLSTCADTSVPGGSAWRPSRVDPPRITATSGLMPAVTAPRWMS</sequence>
<dbReference type="Pfam" id="PF13564">
    <property type="entry name" value="DoxX_2"/>
    <property type="match status" value="1"/>
</dbReference>
<dbReference type="Proteomes" id="UP000648352">
    <property type="component" value="Unassembled WGS sequence"/>
</dbReference>
<accession>A0ABR8S2Q4</accession>
<evidence type="ECO:0000256" key="1">
    <source>
        <dbReference type="ARBA" id="ARBA00004141"/>
    </source>
</evidence>
<evidence type="ECO:0000313" key="8">
    <source>
        <dbReference type="Proteomes" id="UP000648352"/>
    </source>
</evidence>
<proteinExistence type="predicted"/>
<evidence type="ECO:0000256" key="4">
    <source>
        <dbReference type="ARBA" id="ARBA00023136"/>
    </source>
</evidence>
<comment type="caution">
    <text evidence="7">The sequence shown here is derived from an EMBL/GenBank/DDBJ whole genome shotgun (WGS) entry which is preliminary data.</text>
</comment>
<gene>
    <name evidence="7" type="ORF">H9651_08845</name>
</gene>
<feature type="transmembrane region" description="Helical" evidence="6">
    <location>
        <begin position="42"/>
        <end position="75"/>
    </location>
</feature>
<protein>
    <submittedName>
        <fullName evidence="7">DoxX family protein</fullName>
    </submittedName>
</protein>
<feature type="region of interest" description="Disordered" evidence="5">
    <location>
        <begin position="155"/>
        <end position="209"/>
    </location>
</feature>
<feature type="compositionally biased region" description="Polar residues" evidence="5">
    <location>
        <begin position="175"/>
        <end position="187"/>
    </location>
</feature>
<reference evidence="7 8" key="1">
    <citation type="submission" date="2020-08" db="EMBL/GenBank/DDBJ databases">
        <title>A Genomic Blueprint of the Chicken Gut Microbiome.</title>
        <authorList>
            <person name="Gilroy R."/>
            <person name="Ravi A."/>
            <person name="Getino M."/>
            <person name="Pursley I."/>
            <person name="Horton D.L."/>
            <person name="Alikhan N.-F."/>
            <person name="Baker D."/>
            <person name="Gharbi K."/>
            <person name="Hall N."/>
            <person name="Watson M."/>
            <person name="Adriaenssens E.M."/>
            <person name="Foster-Nyarko E."/>
            <person name="Jarju S."/>
            <person name="Secka A."/>
            <person name="Antonio M."/>
            <person name="Oren A."/>
            <person name="Chaudhuri R."/>
            <person name="La Ragione R.M."/>
            <person name="Hildebrand F."/>
            <person name="Pallen M.J."/>
        </authorList>
    </citation>
    <scope>NUCLEOTIDE SEQUENCE [LARGE SCALE GENOMIC DNA]</scope>
    <source>
        <strain evidence="7 8">Sa4CUA7</strain>
    </source>
</reference>
<feature type="transmembrane region" description="Helical" evidence="6">
    <location>
        <begin position="87"/>
        <end position="109"/>
    </location>
</feature>
<dbReference type="EMBL" id="JACSQP010000004">
    <property type="protein sequence ID" value="MBD7957744.1"/>
    <property type="molecule type" value="Genomic_DNA"/>
</dbReference>
<dbReference type="InterPro" id="IPR032808">
    <property type="entry name" value="DoxX"/>
</dbReference>
<keyword evidence="3 6" id="KW-1133">Transmembrane helix</keyword>
<evidence type="ECO:0000256" key="3">
    <source>
        <dbReference type="ARBA" id="ARBA00022989"/>
    </source>
</evidence>
<name>A0ABR8S2Q4_9MICO</name>
<keyword evidence="8" id="KW-1185">Reference proteome</keyword>
<evidence type="ECO:0000256" key="5">
    <source>
        <dbReference type="SAM" id="MobiDB-lite"/>
    </source>
</evidence>
<comment type="subcellular location">
    <subcellularLocation>
        <location evidence="1">Membrane</location>
        <topology evidence="1">Multi-pass membrane protein</topology>
    </subcellularLocation>
</comment>
<keyword evidence="4 6" id="KW-0472">Membrane</keyword>